<dbReference type="EMBL" id="VSSQ01000188">
    <property type="protein sequence ID" value="MPL84344.1"/>
    <property type="molecule type" value="Genomic_DNA"/>
</dbReference>
<keyword evidence="1" id="KW-0472">Membrane</keyword>
<keyword evidence="1" id="KW-0812">Transmembrane</keyword>
<sequence>MNGFGALIQRSKKLWPSKLIKEGAVNTKLVLLGVIGVILLLLGGVFDAQTDRKPTDTPGEINKVIPSPSVTRSYEEALETKLSNLLSQVRGAGSVAVSITLETSATYEHAKNLVKETKMIQEKDPAGGVRTTTETKENQQILLGKENGADKPVMVREVKPPIKGVLIIAEGAYDSTVKTNLTKAVEAGLGIPSYKITVLPQRK</sequence>
<organism evidence="2">
    <name type="scientific">bioreactor metagenome</name>
    <dbReference type="NCBI Taxonomy" id="1076179"/>
    <lineage>
        <taxon>unclassified sequences</taxon>
        <taxon>metagenomes</taxon>
        <taxon>ecological metagenomes</taxon>
    </lineage>
</organism>
<name>A0A644UZH0_9ZZZZ</name>
<proteinExistence type="predicted"/>
<comment type="caution">
    <text evidence="2">The sequence shown here is derived from an EMBL/GenBank/DDBJ whole genome shotgun (WGS) entry which is preliminary data.</text>
</comment>
<keyword evidence="1" id="KW-1133">Transmembrane helix</keyword>
<dbReference type="AlphaFoldDB" id="A0A644UZH0"/>
<evidence type="ECO:0008006" key="3">
    <source>
        <dbReference type="Google" id="ProtNLM"/>
    </source>
</evidence>
<feature type="transmembrane region" description="Helical" evidence="1">
    <location>
        <begin position="29"/>
        <end position="46"/>
    </location>
</feature>
<reference evidence="2" key="1">
    <citation type="submission" date="2019-08" db="EMBL/GenBank/DDBJ databases">
        <authorList>
            <person name="Kucharzyk K."/>
            <person name="Murdoch R.W."/>
            <person name="Higgins S."/>
            <person name="Loffler F."/>
        </authorList>
    </citation>
    <scope>NUCLEOTIDE SEQUENCE</scope>
</reference>
<evidence type="ECO:0000313" key="2">
    <source>
        <dbReference type="EMBL" id="MPL84344.1"/>
    </source>
</evidence>
<evidence type="ECO:0000256" key="1">
    <source>
        <dbReference type="SAM" id="Phobius"/>
    </source>
</evidence>
<accession>A0A644UZH0</accession>
<gene>
    <name evidence="2" type="ORF">SDC9_30309</name>
</gene>
<protein>
    <recommendedName>
        <fullName evidence="3">Stage III sporulation protein AG</fullName>
    </recommendedName>
</protein>